<dbReference type="InterPro" id="IPR004143">
    <property type="entry name" value="BPL_LPL_catalytic"/>
</dbReference>
<dbReference type="EMBL" id="BQKK01000001">
    <property type="protein sequence ID" value="GJN42338.1"/>
    <property type="molecule type" value="Genomic_DNA"/>
</dbReference>
<dbReference type="PANTHER" id="PTHR43679">
    <property type="entry name" value="OCTANOYLTRANSFERASE LIPM-RELATED"/>
    <property type="match status" value="1"/>
</dbReference>
<dbReference type="InterPro" id="IPR045864">
    <property type="entry name" value="aa-tRNA-synth_II/BPL/LPL"/>
</dbReference>
<keyword evidence="2" id="KW-0436">Ligase</keyword>
<dbReference type="AlphaFoldDB" id="A0AAV5G6Q4"/>
<name>A0AAV5G6Q4_CORAM</name>
<feature type="domain" description="BPL/LPL catalytic" evidence="1">
    <location>
        <begin position="162"/>
        <end position="353"/>
    </location>
</feature>
<comment type="caution">
    <text evidence="2">The sequence shown here is derived from an EMBL/GenBank/DDBJ whole genome shotgun (WGS) entry which is preliminary data.</text>
</comment>
<reference evidence="2" key="1">
    <citation type="submission" date="2021-12" db="EMBL/GenBank/DDBJ databases">
        <title>Draft genome sequence of Corynebacterium ammoniagenes strain T-723.</title>
        <authorList>
            <person name="Matsuzawa M."/>
            <person name="Hiratani M."/>
            <person name="Abe I."/>
            <person name="Tsuji Y."/>
            <person name="Nakamura J."/>
        </authorList>
    </citation>
    <scope>NUCLEOTIDE SEQUENCE</scope>
    <source>
        <strain evidence="2">T-723</strain>
    </source>
</reference>
<gene>
    <name evidence="2" type="ORF">CAT723_08170</name>
</gene>
<dbReference type="SUPFAM" id="SSF55681">
    <property type="entry name" value="Class II aaRS and biotin synthetases"/>
    <property type="match status" value="1"/>
</dbReference>
<dbReference type="Gene3D" id="3.30.390.50">
    <property type="entry name" value="CO dehydrogenase flavoprotein, C-terminal domain"/>
    <property type="match status" value="1"/>
</dbReference>
<evidence type="ECO:0000313" key="3">
    <source>
        <dbReference type="Proteomes" id="UP001054925"/>
    </source>
</evidence>
<dbReference type="GO" id="GO:0016874">
    <property type="term" value="F:ligase activity"/>
    <property type="evidence" value="ECO:0007669"/>
    <property type="project" value="UniProtKB-KW"/>
</dbReference>
<dbReference type="PROSITE" id="PS51733">
    <property type="entry name" value="BPL_LPL_CATALYTIC"/>
    <property type="match status" value="1"/>
</dbReference>
<protein>
    <submittedName>
        <fullName evidence="2">Lipoate-protein ligase A</fullName>
    </submittedName>
</protein>
<organism evidence="2 3">
    <name type="scientific">Corynebacterium ammoniagenes</name>
    <name type="common">Brevibacterium ammoniagenes</name>
    <dbReference type="NCBI Taxonomy" id="1697"/>
    <lineage>
        <taxon>Bacteria</taxon>
        <taxon>Bacillati</taxon>
        <taxon>Actinomycetota</taxon>
        <taxon>Actinomycetes</taxon>
        <taxon>Mycobacteriales</taxon>
        <taxon>Corynebacteriaceae</taxon>
        <taxon>Corynebacterium</taxon>
    </lineage>
</organism>
<dbReference type="PANTHER" id="PTHR43679:SF2">
    <property type="entry name" value="OCTANOYL-[GCVH]:PROTEIN N-OCTANOYLTRANSFERASE"/>
    <property type="match status" value="1"/>
</dbReference>
<proteinExistence type="predicted"/>
<dbReference type="Gene3D" id="3.30.930.10">
    <property type="entry name" value="Bira Bifunctional Protein, Domain 2"/>
    <property type="match status" value="1"/>
</dbReference>
<dbReference type="Pfam" id="PF21948">
    <property type="entry name" value="LplA-B_cat"/>
    <property type="match status" value="1"/>
</dbReference>
<dbReference type="Proteomes" id="UP001054925">
    <property type="component" value="Unassembled WGS sequence"/>
</dbReference>
<evidence type="ECO:0000313" key="2">
    <source>
        <dbReference type="EMBL" id="GJN42338.1"/>
    </source>
</evidence>
<dbReference type="InterPro" id="IPR050664">
    <property type="entry name" value="Octanoyltrans_LipM/LipL"/>
</dbReference>
<sequence length="382" mass="42407">MRFFVRLFSVWLMGQGIGNSSPHSFTSVGVMSKHFELKVPGGKLVVVDVDADEDIIKEVKISGDFFIEPDEAFFALSRALEGASTSDPAPRLQAKMDAALAEFDHAELQGFATSDVALAVRRAVTDAKDFTDFEWEILHPGILPTPVNVALDELILEQVSRGERKPTMRIWDWEDRATVIGSFQSYVNELHPEGVEEHDVTVVRRMSGGGAMFMEGGNCITYSVYAPESLVAGLSYEQSYEYLDRWVLAALKEHGVDAWYVPINDITSTGGKIGGAAQKRRGGAVLHHVTMSYDIDADMMTQVLRIGKVKISDKGLRSAKKRVDPLRRQTGASREHIINTLKSVFSSRYGAEEVELSDADLEAVQTLVDEKYSTEEWTKRVP</sequence>
<accession>A0AAV5G6Q4</accession>
<evidence type="ECO:0000259" key="1">
    <source>
        <dbReference type="PROSITE" id="PS51733"/>
    </source>
</evidence>
<dbReference type="CDD" id="cd16443">
    <property type="entry name" value="LplA"/>
    <property type="match status" value="1"/>
</dbReference>